<evidence type="ECO:0000313" key="3">
    <source>
        <dbReference type="Proteomes" id="UP000717624"/>
    </source>
</evidence>
<dbReference type="PANTHER" id="PTHR48413:SF1">
    <property type="entry name" value="PROTEIN HEAT-STRESS-ASSOCIATED 32"/>
    <property type="match status" value="1"/>
</dbReference>
<name>A0A938XX34_9BACL</name>
<comment type="caution">
    <text evidence="2">The sequence shown here is derived from an EMBL/GenBank/DDBJ whole genome shotgun (WGS) entry which is preliminary data.</text>
</comment>
<dbReference type="AlphaFoldDB" id="A0A938XX34"/>
<comment type="similarity">
    <text evidence="1">Belongs to the phosphosulfolactate synthase family.</text>
</comment>
<evidence type="ECO:0000256" key="1">
    <source>
        <dbReference type="ARBA" id="ARBA00010424"/>
    </source>
</evidence>
<proteinExistence type="inferred from homology"/>
<organism evidence="2 3">
    <name type="scientific">Brevibacillus fulvus</name>
    <dbReference type="NCBI Taxonomy" id="1125967"/>
    <lineage>
        <taxon>Bacteria</taxon>
        <taxon>Bacillati</taxon>
        <taxon>Bacillota</taxon>
        <taxon>Bacilli</taxon>
        <taxon>Bacillales</taxon>
        <taxon>Paenibacillaceae</taxon>
        <taxon>Brevibacillus</taxon>
    </lineage>
</organism>
<accession>A0A938XX34</accession>
<dbReference type="EC" id="4.4.1.19" evidence="2"/>
<dbReference type="InterPro" id="IPR013785">
    <property type="entry name" value="Aldolase_TIM"/>
</dbReference>
<dbReference type="InterPro" id="IPR003830">
    <property type="entry name" value="ComA_synth"/>
</dbReference>
<dbReference type="Pfam" id="PF02679">
    <property type="entry name" value="ComA"/>
    <property type="match status" value="1"/>
</dbReference>
<dbReference type="SUPFAM" id="SSF102110">
    <property type="entry name" value="(2r)-phospho-3-sulfolactate synthase ComA"/>
    <property type="match status" value="1"/>
</dbReference>
<dbReference type="Gene3D" id="3.20.20.70">
    <property type="entry name" value="Aldolase class I"/>
    <property type="match status" value="1"/>
</dbReference>
<evidence type="ECO:0000313" key="2">
    <source>
        <dbReference type="EMBL" id="MBM7588569.1"/>
    </source>
</evidence>
<dbReference type="EMBL" id="JAFBEB010000001">
    <property type="protein sequence ID" value="MBM7588569.1"/>
    <property type="molecule type" value="Genomic_DNA"/>
</dbReference>
<dbReference type="Proteomes" id="UP000717624">
    <property type="component" value="Unassembled WGS sequence"/>
</dbReference>
<keyword evidence="3" id="KW-1185">Reference proteome</keyword>
<dbReference type="InterPro" id="IPR036112">
    <property type="entry name" value="ComA_synth_sf"/>
</dbReference>
<sequence>MKKKPLYLGWPHNWSDPSARREGKPRNRGVSMVIDKGLGLMQMHDLLNVAADHIDCYKLGFGTSVLYPLKILQQKVEMAVESRIDIMPGGTFFELASLQSPFAQYLQMIRQLGFNAIEISDGTFPLGREERTKAISLAAEAGLTVYAEFGKKAADFRAELALLVETVEQDLQAGAAYVIVEGRESGTVGIYNEKGETDARFLQQVVEAAGPLSERLIWEAPKKEQQVALIQTLGTDVNLGNIAPADILSVESLRRGLRSDTAPFVLQERKNGSCD</sequence>
<gene>
    <name evidence="2" type="ORF">JOD01_000155</name>
</gene>
<dbReference type="PANTHER" id="PTHR48413">
    <property type="match status" value="1"/>
</dbReference>
<keyword evidence="2" id="KW-0456">Lyase</keyword>
<dbReference type="RefSeq" id="WP_204516318.1">
    <property type="nucleotide sequence ID" value="NZ_BAABIN010000009.1"/>
</dbReference>
<dbReference type="GO" id="GO:0043817">
    <property type="term" value="F:phosphosulfolactate synthase activity"/>
    <property type="evidence" value="ECO:0007669"/>
    <property type="project" value="UniProtKB-EC"/>
</dbReference>
<protein>
    <submittedName>
        <fullName evidence="2">Phosphosulfolactate synthase</fullName>
        <ecNumber evidence="2">4.4.1.19</ecNumber>
    </submittedName>
</protein>
<reference evidence="2" key="1">
    <citation type="submission" date="2021-01" db="EMBL/GenBank/DDBJ databases">
        <title>Genomic Encyclopedia of Type Strains, Phase IV (KMG-IV): sequencing the most valuable type-strain genomes for metagenomic binning, comparative biology and taxonomic classification.</title>
        <authorList>
            <person name="Goeker M."/>
        </authorList>
    </citation>
    <scope>NUCLEOTIDE SEQUENCE</scope>
    <source>
        <strain evidence="2">DSM 25523</strain>
    </source>
</reference>